<dbReference type="Gene3D" id="2.60.120.10">
    <property type="entry name" value="Jelly Rolls"/>
    <property type="match status" value="1"/>
</dbReference>
<feature type="region of interest" description="Disordered" evidence="3">
    <location>
        <begin position="119"/>
        <end position="142"/>
    </location>
</feature>
<proteinExistence type="inferred from homology"/>
<dbReference type="PANTHER" id="PTHR43212:SF3">
    <property type="entry name" value="QUERCETIN 2,3-DIOXYGENASE"/>
    <property type="match status" value="1"/>
</dbReference>
<evidence type="ECO:0000259" key="4">
    <source>
        <dbReference type="Pfam" id="PF02678"/>
    </source>
</evidence>
<evidence type="ECO:0000256" key="2">
    <source>
        <dbReference type="RuleBase" id="RU003457"/>
    </source>
</evidence>
<dbReference type="Proteomes" id="UP001198565">
    <property type="component" value="Unassembled WGS sequence"/>
</dbReference>
<dbReference type="EMBL" id="JAINVZ010000019">
    <property type="protein sequence ID" value="MBY8887924.1"/>
    <property type="molecule type" value="Genomic_DNA"/>
</dbReference>
<evidence type="ECO:0000256" key="3">
    <source>
        <dbReference type="SAM" id="MobiDB-lite"/>
    </source>
</evidence>
<keyword evidence="6" id="KW-1185">Reference proteome</keyword>
<gene>
    <name evidence="5" type="ORF">K7472_24235</name>
</gene>
<dbReference type="RefSeq" id="WP_222980659.1">
    <property type="nucleotide sequence ID" value="NZ_JAINVZ010000019.1"/>
</dbReference>
<dbReference type="SUPFAM" id="SSF51182">
    <property type="entry name" value="RmlC-like cupins"/>
    <property type="match status" value="1"/>
</dbReference>
<name>A0ABS7R1L3_9ACTN</name>
<protein>
    <submittedName>
        <fullName evidence="5">Pirin family protein</fullName>
    </submittedName>
</protein>
<dbReference type="InterPro" id="IPR014710">
    <property type="entry name" value="RmlC-like_jellyroll"/>
</dbReference>
<comment type="similarity">
    <text evidence="1 2">Belongs to the pirin family.</text>
</comment>
<dbReference type="InterPro" id="IPR003829">
    <property type="entry name" value="Pirin_N_dom"/>
</dbReference>
<accession>A0ABS7R1L3</accession>
<organism evidence="5 6">
    <name type="scientific">Streptantibioticus parmotrematis</name>
    <dbReference type="NCBI Taxonomy" id="2873249"/>
    <lineage>
        <taxon>Bacteria</taxon>
        <taxon>Bacillati</taxon>
        <taxon>Actinomycetota</taxon>
        <taxon>Actinomycetes</taxon>
        <taxon>Kitasatosporales</taxon>
        <taxon>Streptomycetaceae</taxon>
        <taxon>Streptantibioticus</taxon>
    </lineage>
</organism>
<dbReference type="InterPro" id="IPR012093">
    <property type="entry name" value="Pirin"/>
</dbReference>
<evidence type="ECO:0000313" key="5">
    <source>
        <dbReference type="EMBL" id="MBY8887924.1"/>
    </source>
</evidence>
<sequence length="212" mass="22762">MPATARFRGGDPAAGIETLHGFSFGPHYDPDNLRFGPLVAVNEERLAPGAGFAEHAHRDVEIVTFVVDGELAHDDTAGHRHVVRAGEIQWLSAGDGVRHTERNARRDQPLTFLQMWLEPGESGGPPAYGRTSGDRVSTPRRPGSALVVHRGPARLPAAPLRHLHVVRGRLLLDGQPFGPGDAARVTGGGDLTVDTVEADPETTTYLVWSLDA</sequence>
<dbReference type="Pfam" id="PF02678">
    <property type="entry name" value="Pirin"/>
    <property type="match status" value="1"/>
</dbReference>
<comment type="caution">
    <text evidence="5">The sequence shown here is derived from an EMBL/GenBank/DDBJ whole genome shotgun (WGS) entry which is preliminary data.</text>
</comment>
<evidence type="ECO:0000256" key="1">
    <source>
        <dbReference type="ARBA" id="ARBA00008416"/>
    </source>
</evidence>
<feature type="domain" description="Pirin N-terminal" evidence="4">
    <location>
        <begin position="14"/>
        <end position="117"/>
    </location>
</feature>
<reference evidence="5 6" key="1">
    <citation type="submission" date="2021-08" db="EMBL/GenBank/DDBJ databases">
        <title>Streptomyces sp. PTM05 isolated from lichen.</title>
        <authorList>
            <person name="Somphong A."/>
            <person name="Phongsopitanun W."/>
            <person name="Tanasupawat S."/>
        </authorList>
    </citation>
    <scope>NUCLEOTIDE SEQUENCE [LARGE SCALE GENOMIC DNA]</scope>
    <source>
        <strain evidence="5 6">Ptm05</strain>
    </source>
</reference>
<evidence type="ECO:0000313" key="6">
    <source>
        <dbReference type="Proteomes" id="UP001198565"/>
    </source>
</evidence>
<dbReference type="InterPro" id="IPR011051">
    <property type="entry name" value="RmlC_Cupin_sf"/>
</dbReference>
<dbReference type="PANTHER" id="PTHR43212">
    <property type="entry name" value="QUERCETIN 2,3-DIOXYGENASE"/>
    <property type="match status" value="1"/>
</dbReference>